<dbReference type="PANTHER" id="PTHR45738:SF5">
    <property type="entry name" value="POLYPHOSPHOINOSITIDE PHOSPHATASE"/>
    <property type="match status" value="1"/>
</dbReference>
<dbReference type="EMBL" id="RBNI01001357">
    <property type="protein sequence ID" value="RUP50533.1"/>
    <property type="molecule type" value="Genomic_DNA"/>
</dbReference>
<evidence type="ECO:0000313" key="6">
    <source>
        <dbReference type="Proteomes" id="UP000268093"/>
    </source>
</evidence>
<accession>A0A433DI54</accession>
<comment type="subcellular location">
    <subcellularLocation>
        <location evidence="1">Endomembrane system</location>
    </subcellularLocation>
</comment>
<sequence>MPYNEMFMWNHYLLKNAFTNFKNESDWILPIISGFVDQAKISVYGRNVFLTLIARRSRHYAGARFLKRGVNDKGYVANDVETEQIVSEMSTTSFHTQDRLFGNPRYTSYVQHRGSIPLNWSQWSQDNSTMSPKPPISRTSLAFHVSVCTRSIPQRRSILTTCSTDTAHPALFSI</sequence>
<keyword evidence="6" id="KW-1185">Reference proteome</keyword>
<evidence type="ECO:0000256" key="2">
    <source>
        <dbReference type="ARBA" id="ARBA00022801"/>
    </source>
</evidence>
<reference evidence="5 6" key="1">
    <citation type="journal article" date="2018" name="New Phytol.">
        <title>Phylogenomics of Endogonaceae and evolution of mycorrhizas within Mucoromycota.</title>
        <authorList>
            <person name="Chang Y."/>
            <person name="Desiro A."/>
            <person name="Na H."/>
            <person name="Sandor L."/>
            <person name="Lipzen A."/>
            <person name="Clum A."/>
            <person name="Barry K."/>
            <person name="Grigoriev I.V."/>
            <person name="Martin F.M."/>
            <person name="Stajich J.E."/>
            <person name="Smith M.E."/>
            <person name="Bonito G."/>
            <person name="Spatafora J.W."/>
        </authorList>
    </citation>
    <scope>NUCLEOTIDE SEQUENCE [LARGE SCALE GENOMIC DNA]</scope>
    <source>
        <strain evidence="5 6">GMNB39</strain>
    </source>
</reference>
<dbReference type="InterPro" id="IPR002013">
    <property type="entry name" value="SAC_dom"/>
</dbReference>
<feature type="domain" description="SAC" evidence="4">
    <location>
        <begin position="1"/>
        <end position="122"/>
    </location>
</feature>
<evidence type="ECO:0000313" key="5">
    <source>
        <dbReference type="EMBL" id="RUP50533.1"/>
    </source>
</evidence>
<evidence type="ECO:0000256" key="1">
    <source>
        <dbReference type="ARBA" id="ARBA00004308"/>
    </source>
</evidence>
<dbReference type="PROSITE" id="PS50275">
    <property type="entry name" value="SAC"/>
    <property type="match status" value="1"/>
</dbReference>
<dbReference type="AlphaFoldDB" id="A0A433DI54"/>
<dbReference type="Pfam" id="PF02383">
    <property type="entry name" value="Syja_N"/>
    <property type="match status" value="1"/>
</dbReference>
<dbReference type="Proteomes" id="UP000268093">
    <property type="component" value="Unassembled WGS sequence"/>
</dbReference>
<gene>
    <name evidence="5" type="ORF">BC936DRAFT_138688</name>
</gene>
<evidence type="ECO:0000259" key="4">
    <source>
        <dbReference type="PROSITE" id="PS50275"/>
    </source>
</evidence>
<dbReference type="OrthoDB" id="405996at2759"/>
<name>A0A433DI54_9FUNG</name>
<keyword evidence="2" id="KW-0378">Hydrolase</keyword>
<organism evidence="5 6">
    <name type="scientific">Jimgerdemannia flammicorona</name>
    <dbReference type="NCBI Taxonomy" id="994334"/>
    <lineage>
        <taxon>Eukaryota</taxon>
        <taxon>Fungi</taxon>
        <taxon>Fungi incertae sedis</taxon>
        <taxon>Mucoromycota</taxon>
        <taxon>Mucoromycotina</taxon>
        <taxon>Endogonomycetes</taxon>
        <taxon>Endogonales</taxon>
        <taxon>Endogonaceae</taxon>
        <taxon>Jimgerdemannia</taxon>
    </lineage>
</organism>
<keyword evidence="3" id="KW-0472">Membrane</keyword>
<evidence type="ECO:0000256" key="3">
    <source>
        <dbReference type="ARBA" id="ARBA00023136"/>
    </source>
</evidence>
<dbReference type="GO" id="GO:0043813">
    <property type="term" value="F:phosphatidylinositol-3,5-bisphosphate 5-phosphatase activity"/>
    <property type="evidence" value="ECO:0007669"/>
    <property type="project" value="InterPro"/>
</dbReference>
<protein>
    <submittedName>
        <fullName evidence="5">SacI homology domain-containing protein</fullName>
    </submittedName>
</protein>
<dbReference type="GO" id="GO:0046856">
    <property type="term" value="P:phosphatidylinositol dephosphorylation"/>
    <property type="evidence" value="ECO:0007669"/>
    <property type="project" value="InterPro"/>
</dbReference>
<dbReference type="GO" id="GO:0012505">
    <property type="term" value="C:endomembrane system"/>
    <property type="evidence" value="ECO:0007669"/>
    <property type="project" value="UniProtKB-SubCell"/>
</dbReference>
<proteinExistence type="predicted"/>
<comment type="caution">
    <text evidence="5">The sequence shown here is derived from an EMBL/GenBank/DDBJ whole genome shotgun (WGS) entry which is preliminary data.</text>
</comment>
<dbReference type="InterPro" id="IPR043573">
    <property type="entry name" value="Fig4-like"/>
</dbReference>
<dbReference type="PANTHER" id="PTHR45738">
    <property type="entry name" value="POLYPHOSPHOINOSITIDE PHOSPHATASE"/>
    <property type="match status" value="1"/>
</dbReference>